<dbReference type="EMBL" id="CANTFM010000947">
    <property type="protein sequence ID" value="CAI5732229.1"/>
    <property type="molecule type" value="Genomic_DNA"/>
</dbReference>
<dbReference type="InterPro" id="IPR006076">
    <property type="entry name" value="FAD-dep_OxRdtase"/>
</dbReference>
<evidence type="ECO:0000313" key="3">
    <source>
        <dbReference type="Proteomes" id="UP001162029"/>
    </source>
</evidence>
<keyword evidence="3" id="KW-1185">Reference proteome</keyword>
<dbReference type="Pfam" id="PF01266">
    <property type="entry name" value="DAO"/>
    <property type="match status" value="1"/>
</dbReference>
<reference evidence="2" key="1">
    <citation type="submission" date="2022-12" db="EMBL/GenBank/DDBJ databases">
        <authorList>
            <person name="Webb A."/>
        </authorList>
    </citation>
    <scope>NUCLEOTIDE SEQUENCE</scope>
    <source>
        <strain evidence="2">Pd1</strain>
    </source>
</reference>
<dbReference type="AlphaFoldDB" id="A0AAV0U9A3"/>
<organism evidence="2 3">
    <name type="scientific">Peronospora destructor</name>
    <dbReference type="NCBI Taxonomy" id="86335"/>
    <lineage>
        <taxon>Eukaryota</taxon>
        <taxon>Sar</taxon>
        <taxon>Stramenopiles</taxon>
        <taxon>Oomycota</taxon>
        <taxon>Peronosporomycetes</taxon>
        <taxon>Peronosporales</taxon>
        <taxon>Peronosporaceae</taxon>
        <taxon>Peronospora</taxon>
    </lineage>
</organism>
<gene>
    <name evidence="2" type="ORF">PDE001_LOCUS5045</name>
</gene>
<dbReference type="Gene3D" id="3.50.50.60">
    <property type="entry name" value="FAD/NAD(P)-binding domain"/>
    <property type="match status" value="1"/>
</dbReference>
<proteinExistence type="predicted"/>
<accession>A0AAV0U9A3</accession>
<evidence type="ECO:0000259" key="1">
    <source>
        <dbReference type="Pfam" id="PF01266"/>
    </source>
</evidence>
<feature type="domain" description="FAD dependent oxidoreductase" evidence="1">
    <location>
        <begin position="124"/>
        <end position="177"/>
    </location>
</feature>
<protein>
    <recommendedName>
        <fullName evidence="1">FAD dependent oxidoreductase domain-containing protein</fullName>
    </recommendedName>
</protein>
<sequence>MGSNSTMDDESHPVMDMKTAASRRLLGENKGLRRDRLASISSSGYSDASSVDDALGTALELPPHLRNHLVSVAHRDLPPVTSIEGELLPPIDHLRPPPMRIPLLPENMKMEPIPGINQRRQTKRVIVCGAGIIGLTTCYYLAKEGHEVLCVEKERGVGTQVNFCNGAFLDPALYASWSDVTNLRKGISSRRDHKNHRTTTTAT</sequence>
<dbReference type="InterPro" id="IPR036188">
    <property type="entry name" value="FAD/NAD-bd_sf"/>
</dbReference>
<dbReference type="Proteomes" id="UP001162029">
    <property type="component" value="Unassembled WGS sequence"/>
</dbReference>
<dbReference type="SUPFAM" id="SSF51905">
    <property type="entry name" value="FAD/NAD(P)-binding domain"/>
    <property type="match status" value="1"/>
</dbReference>
<evidence type="ECO:0000313" key="2">
    <source>
        <dbReference type="EMBL" id="CAI5732229.1"/>
    </source>
</evidence>
<name>A0AAV0U9A3_9STRA</name>
<comment type="caution">
    <text evidence="2">The sequence shown here is derived from an EMBL/GenBank/DDBJ whole genome shotgun (WGS) entry which is preliminary data.</text>
</comment>